<sequence>MSKSGQYSAESPPPYPGTLIPLSLPVVAPETYSISTAKVEASDHR</sequence>
<evidence type="ECO:0000313" key="2">
    <source>
        <dbReference type="EMBL" id="KRY00366.1"/>
    </source>
</evidence>
<proteinExistence type="predicted"/>
<evidence type="ECO:0000313" key="3">
    <source>
        <dbReference type="EMBL" id="KRY69280.1"/>
    </source>
</evidence>
<dbReference type="AlphaFoldDB" id="A0A0V0YJ42"/>
<accession>A0A0V0YJ42</accession>
<evidence type="ECO:0000313" key="5">
    <source>
        <dbReference type="Proteomes" id="UP000054815"/>
    </source>
</evidence>
<gene>
    <name evidence="3" type="ORF">T4A_4646</name>
    <name evidence="2" type="ORF">T4E_748</name>
</gene>
<comment type="caution">
    <text evidence="2">The sequence shown here is derived from an EMBL/GenBank/DDBJ whole genome shotgun (WGS) entry which is preliminary data.</text>
</comment>
<evidence type="ECO:0000313" key="4">
    <source>
        <dbReference type="Proteomes" id="UP000054632"/>
    </source>
</evidence>
<organism evidence="2 5">
    <name type="scientific">Trichinella pseudospiralis</name>
    <name type="common">Parasitic roundworm</name>
    <dbReference type="NCBI Taxonomy" id="6337"/>
    <lineage>
        <taxon>Eukaryota</taxon>
        <taxon>Metazoa</taxon>
        <taxon>Ecdysozoa</taxon>
        <taxon>Nematoda</taxon>
        <taxon>Enoplea</taxon>
        <taxon>Dorylaimia</taxon>
        <taxon>Trichinellida</taxon>
        <taxon>Trichinellidae</taxon>
        <taxon>Trichinella</taxon>
    </lineage>
</organism>
<evidence type="ECO:0000256" key="1">
    <source>
        <dbReference type="SAM" id="MobiDB-lite"/>
    </source>
</evidence>
<protein>
    <submittedName>
        <fullName evidence="2">Uncharacterized protein</fullName>
    </submittedName>
</protein>
<dbReference type="EMBL" id="JYDR01000093">
    <property type="protein sequence ID" value="KRY69280.1"/>
    <property type="molecule type" value="Genomic_DNA"/>
</dbReference>
<dbReference type="Proteomes" id="UP000054815">
    <property type="component" value="Unassembled WGS sequence"/>
</dbReference>
<dbReference type="Proteomes" id="UP000054632">
    <property type="component" value="Unassembled WGS sequence"/>
</dbReference>
<feature type="region of interest" description="Disordered" evidence="1">
    <location>
        <begin position="1"/>
        <end position="20"/>
    </location>
</feature>
<name>A0A0V0YJ42_TRIPS</name>
<dbReference type="EMBL" id="JYDU01000009">
    <property type="protein sequence ID" value="KRY00366.1"/>
    <property type="molecule type" value="Genomic_DNA"/>
</dbReference>
<reference evidence="4 5" key="1">
    <citation type="submission" date="2015-01" db="EMBL/GenBank/DDBJ databases">
        <title>Evolution of Trichinella species and genotypes.</title>
        <authorList>
            <person name="Korhonen P.K."/>
            <person name="Edoardo P."/>
            <person name="Giuseppe L.R."/>
            <person name="Gasser R.B."/>
        </authorList>
    </citation>
    <scope>NUCLEOTIDE SEQUENCE [LARGE SCALE GENOMIC DNA]</scope>
    <source>
        <strain evidence="3">ISS13</strain>
        <strain evidence="2">ISS141</strain>
    </source>
</reference>